<gene>
    <name evidence="1" type="ORF">PIIN_07246</name>
</gene>
<accession>G4TPN5</accession>
<reference evidence="1 2" key="1">
    <citation type="journal article" date="2011" name="PLoS Pathog.">
        <title>Endophytic Life Strategies Decoded by Genome and Transcriptome Analyses of the Mutualistic Root Symbiont Piriformospora indica.</title>
        <authorList>
            <person name="Zuccaro A."/>
            <person name="Lahrmann U."/>
            <person name="Guldener U."/>
            <person name="Langen G."/>
            <person name="Pfiffi S."/>
            <person name="Biedenkopf D."/>
            <person name="Wong P."/>
            <person name="Samans B."/>
            <person name="Grimm C."/>
            <person name="Basiewicz M."/>
            <person name="Murat C."/>
            <person name="Martin F."/>
            <person name="Kogel K.H."/>
        </authorList>
    </citation>
    <scope>NUCLEOTIDE SEQUENCE [LARGE SCALE GENOMIC DNA]</scope>
    <source>
        <strain evidence="1 2">DSM 11827</strain>
    </source>
</reference>
<proteinExistence type="predicted"/>
<keyword evidence="2" id="KW-1185">Reference proteome</keyword>
<dbReference type="AlphaFoldDB" id="G4TPN5"/>
<evidence type="ECO:0000313" key="2">
    <source>
        <dbReference type="Proteomes" id="UP000007148"/>
    </source>
</evidence>
<organism evidence="1 2">
    <name type="scientific">Serendipita indica (strain DSM 11827)</name>
    <name type="common">Root endophyte fungus</name>
    <name type="synonym">Piriformospora indica</name>
    <dbReference type="NCBI Taxonomy" id="1109443"/>
    <lineage>
        <taxon>Eukaryota</taxon>
        <taxon>Fungi</taxon>
        <taxon>Dikarya</taxon>
        <taxon>Basidiomycota</taxon>
        <taxon>Agaricomycotina</taxon>
        <taxon>Agaricomycetes</taxon>
        <taxon>Sebacinales</taxon>
        <taxon>Serendipitaceae</taxon>
        <taxon>Serendipita</taxon>
    </lineage>
</organism>
<dbReference type="HOGENOM" id="CLU_2655398_0_0_1"/>
<dbReference type="InParanoid" id="G4TPN5"/>
<protein>
    <submittedName>
        <fullName evidence="1">Uncharacterized protein</fullName>
    </submittedName>
</protein>
<dbReference type="Proteomes" id="UP000007148">
    <property type="component" value="Unassembled WGS sequence"/>
</dbReference>
<name>G4TPN5_SERID</name>
<evidence type="ECO:0000313" key="1">
    <source>
        <dbReference type="EMBL" id="CCA73291.1"/>
    </source>
</evidence>
<dbReference type="EMBL" id="CAFZ01000214">
    <property type="protein sequence ID" value="CCA73291.1"/>
    <property type="molecule type" value="Genomic_DNA"/>
</dbReference>
<comment type="caution">
    <text evidence="1">The sequence shown here is derived from an EMBL/GenBank/DDBJ whole genome shotgun (WGS) entry which is preliminary data.</text>
</comment>
<sequence>MRPVQTCLLLSASHGPHGTVFRLDRVPPWDKLKALVEVAFGPPGWVSDWTSAIAPRSVALFVGCMKRRWRSSDGHT</sequence>